<feature type="transmembrane region" description="Helical" evidence="1">
    <location>
        <begin position="12"/>
        <end position="30"/>
    </location>
</feature>
<feature type="domain" description="Phosphatidic acid phosphatase type 2/haloperoxidase" evidence="2">
    <location>
        <begin position="35"/>
        <end position="154"/>
    </location>
</feature>
<dbReference type="PANTHER" id="PTHR14969">
    <property type="entry name" value="SPHINGOSINE-1-PHOSPHATE PHOSPHOHYDROLASE"/>
    <property type="match status" value="1"/>
</dbReference>
<sequence length="161" mass="18332">MELVKIKDMYDFISFLPILLYIYGFLELVINNNSYLFIGLVICSITHRLIKQITKNWNPNIFKRPDNARDTNGLNSGGFSGNNPGFPSGHTLATSYVMFYLIFTSNKYIFEIDNLLKIIIVLLVAYARVMKGAHRVIQVIAGFLLGIIIAYIAAYKIKEIE</sequence>
<protein>
    <recommendedName>
        <fullName evidence="2">Phosphatidic acid phosphatase type 2/haloperoxidase domain-containing protein</fullName>
    </recommendedName>
</protein>
<dbReference type="GO" id="GO:0042392">
    <property type="term" value="F:sphingosine-1-phosphate phosphatase activity"/>
    <property type="evidence" value="ECO:0007669"/>
    <property type="project" value="TreeGrafter"/>
</dbReference>
<dbReference type="AlphaFoldDB" id="A0A6C0AWF1"/>
<organism evidence="3">
    <name type="scientific">viral metagenome</name>
    <dbReference type="NCBI Taxonomy" id="1070528"/>
    <lineage>
        <taxon>unclassified sequences</taxon>
        <taxon>metagenomes</taxon>
        <taxon>organismal metagenomes</taxon>
    </lineage>
</organism>
<evidence type="ECO:0000256" key="1">
    <source>
        <dbReference type="SAM" id="Phobius"/>
    </source>
</evidence>
<keyword evidence="1" id="KW-0472">Membrane</keyword>
<dbReference type="InterPro" id="IPR036938">
    <property type="entry name" value="PAP2/HPO_sf"/>
</dbReference>
<dbReference type="SUPFAM" id="SSF48317">
    <property type="entry name" value="Acid phosphatase/Vanadium-dependent haloperoxidase"/>
    <property type="match status" value="1"/>
</dbReference>
<evidence type="ECO:0000259" key="2">
    <source>
        <dbReference type="SMART" id="SM00014"/>
    </source>
</evidence>
<dbReference type="SMART" id="SM00014">
    <property type="entry name" value="acidPPc"/>
    <property type="match status" value="1"/>
</dbReference>
<dbReference type="Pfam" id="PF01569">
    <property type="entry name" value="PAP2"/>
    <property type="match status" value="1"/>
</dbReference>
<accession>A0A6C0AWF1</accession>
<evidence type="ECO:0000313" key="3">
    <source>
        <dbReference type="EMBL" id="QHS84257.1"/>
    </source>
</evidence>
<dbReference type="Gene3D" id="1.20.144.10">
    <property type="entry name" value="Phosphatidic acid phosphatase type 2/haloperoxidase"/>
    <property type="match status" value="1"/>
</dbReference>
<dbReference type="InterPro" id="IPR000326">
    <property type="entry name" value="PAP2/HPO"/>
</dbReference>
<keyword evidence="1" id="KW-0812">Transmembrane</keyword>
<feature type="transmembrane region" description="Helical" evidence="1">
    <location>
        <begin position="136"/>
        <end position="155"/>
    </location>
</feature>
<feature type="transmembrane region" description="Helical" evidence="1">
    <location>
        <begin position="115"/>
        <end position="130"/>
    </location>
</feature>
<reference evidence="3" key="1">
    <citation type="journal article" date="2020" name="Nature">
        <title>Giant virus diversity and host interactions through global metagenomics.</title>
        <authorList>
            <person name="Schulz F."/>
            <person name="Roux S."/>
            <person name="Paez-Espino D."/>
            <person name="Jungbluth S."/>
            <person name="Walsh D.A."/>
            <person name="Denef V.J."/>
            <person name="McMahon K.D."/>
            <person name="Konstantinidis K.T."/>
            <person name="Eloe-Fadrosh E.A."/>
            <person name="Kyrpides N.C."/>
            <person name="Woyke T."/>
        </authorList>
    </citation>
    <scope>NUCLEOTIDE SEQUENCE</scope>
    <source>
        <strain evidence="3">GVMAG-S-ERX555965-48</strain>
    </source>
</reference>
<keyword evidence="1" id="KW-1133">Transmembrane helix</keyword>
<dbReference type="PANTHER" id="PTHR14969:SF13">
    <property type="entry name" value="AT30094P"/>
    <property type="match status" value="1"/>
</dbReference>
<feature type="transmembrane region" description="Helical" evidence="1">
    <location>
        <begin position="85"/>
        <end position="103"/>
    </location>
</feature>
<name>A0A6C0AWF1_9ZZZZ</name>
<dbReference type="CDD" id="cd01610">
    <property type="entry name" value="PAP2_like"/>
    <property type="match status" value="1"/>
</dbReference>
<dbReference type="EMBL" id="MN738776">
    <property type="protein sequence ID" value="QHS84257.1"/>
    <property type="molecule type" value="Genomic_DNA"/>
</dbReference>
<proteinExistence type="predicted"/>